<keyword evidence="1" id="KW-0472">Membrane</keyword>
<feature type="transmembrane region" description="Helical" evidence="1">
    <location>
        <begin position="175"/>
        <end position="193"/>
    </location>
</feature>
<dbReference type="Proteomes" id="UP000033647">
    <property type="component" value="Unassembled WGS sequence"/>
</dbReference>
<gene>
    <name evidence="2" type="ORF">TI39_contig452g00016</name>
</gene>
<evidence type="ECO:0000313" key="3">
    <source>
        <dbReference type="Proteomes" id="UP000033647"/>
    </source>
</evidence>
<dbReference type="OrthoDB" id="5342924at2759"/>
<name>A0A0F4GKN2_9PEZI</name>
<accession>A0A0F4GKN2</accession>
<proteinExistence type="predicted"/>
<reference evidence="2 3" key="1">
    <citation type="submission" date="2015-03" db="EMBL/GenBank/DDBJ databases">
        <title>RNA-seq based gene annotation and comparative genomics of four Zymoseptoria species reveal species-specific pathogenicity related genes and transposable element activity.</title>
        <authorList>
            <person name="Grandaubert J."/>
            <person name="Bhattacharyya A."/>
            <person name="Stukenbrock E.H."/>
        </authorList>
    </citation>
    <scope>NUCLEOTIDE SEQUENCE [LARGE SCALE GENOMIC DNA]</scope>
    <source>
        <strain evidence="2 3">Zb18110</strain>
    </source>
</reference>
<evidence type="ECO:0000313" key="2">
    <source>
        <dbReference type="EMBL" id="KJX97936.1"/>
    </source>
</evidence>
<feature type="transmembrane region" description="Helical" evidence="1">
    <location>
        <begin position="61"/>
        <end position="83"/>
    </location>
</feature>
<feature type="transmembrane region" description="Helical" evidence="1">
    <location>
        <begin position="103"/>
        <end position="124"/>
    </location>
</feature>
<keyword evidence="1" id="KW-0812">Transmembrane</keyword>
<dbReference type="EMBL" id="LAFY01000444">
    <property type="protein sequence ID" value="KJX97936.1"/>
    <property type="molecule type" value="Genomic_DNA"/>
</dbReference>
<sequence>MSSVHKHQRRRTKKSYIKTRFVTFRSHLIWDFCARKFIWSQEETEKVAFSKSRRLVMVRSLLHLLPVAIAVILIYFNIWQYYVGGELAGPTGQDSQKLGALQFAGKLHELMMLATISAIVFSYIRAQLTFGEGVSIGTLLAGHQFSTISNLWSMEFWCAVYSAKVQKKGGRRQKWWLIVVITVATLLGVSVGPSSNNLMRPRLDWWKAGGTEFWLDATQAALFPLNYSTDGIPASCSQFDNDTACPYGDFDSLINQRIAFWPKMTWLGSMPEKALSKGQMSLREVMNYYRSPRLSPGALISGHYETSVRAPKAGIADALTELIRLWALAAANRDHGKRFRYRVDASFEAEALLPEVQAYCLLHNETGATPDKEFMLVFTNITNGTNNGAVPYTQVMTAPASNDSNLWLRNALFNPNITDAGAIL</sequence>
<dbReference type="AlphaFoldDB" id="A0A0F4GKN2"/>
<evidence type="ECO:0000256" key="1">
    <source>
        <dbReference type="SAM" id="Phobius"/>
    </source>
</evidence>
<protein>
    <submittedName>
        <fullName evidence="2">Uncharacterized protein</fullName>
    </submittedName>
</protein>
<keyword evidence="3" id="KW-1185">Reference proteome</keyword>
<organism evidence="2 3">
    <name type="scientific">Zymoseptoria brevis</name>
    <dbReference type="NCBI Taxonomy" id="1047168"/>
    <lineage>
        <taxon>Eukaryota</taxon>
        <taxon>Fungi</taxon>
        <taxon>Dikarya</taxon>
        <taxon>Ascomycota</taxon>
        <taxon>Pezizomycotina</taxon>
        <taxon>Dothideomycetes</taxon>
        <taxon>Dothideomycetidae</taxon>
        <taxon>Mycosphaerellales</taxon>
        <taxon>Mycosphaerellaceae</taxon>
        <taxon>Zymoseptoria</taxon>
    </lineage>
</organism>
<comment type="caution">
    <text evidence="2">The sequence shown here is derived from an EMBL/GenBank/DDBJ whole genome shotgun (WGS) entry which is preliminary data.</text>
</comment>
<keyword evidence="1" id="KW-1133">Transmembrane helix</keyword>